<reference evidence="2 3" key="1">
    <citation type="submission" date="2017-08" db="EMBL/GenBank/DDBJ databases">
        <authorList>
            <person name="Spangler E.H."/>
            <person name="Amajor V.O."/>
            <person name="Gomez X.D."/>
            <person name="Bhuiyan S."/>
            <person name="Layton S.R."/>
            <person name="Kim T."/>
            <person name="Hughes L.E."/>
            <person name="Garlena R.A."/>
            <person name="Russell D.A."/>
            <person name="Pope W.H."/>
            <person name="Jacobs-Sera D."/>
            <person name="Hendrix R.W."/>
            <person name="Hatfull G.F."/>
        </authorList>
    </citation>
    <scope>NUCLEOTIDE SEQUENCE [LARGE SCALE GENOMIC DNA]</scope>
</reference>
<protein>
    <submittedName>
        <fullName evidence="2">Uncharacterized protein</fullName>
    </submittedName>
</protein>
<name>A0A291LH48_9CAUD</name>
<sequence>MSRRPQWTEPRGICECGDSIRTALGTCPERGHREYTHCPKQKPIKTQREESKQ</sequence>
<evidence type="ECO:0000313" key="2">
    <source>
        <dbReference type="EMBL" id="ATI18699.1"/>
    </source>
</evidence>
<evidence type="ECO:0000313" key="3">
    <source>
        <dbReference type="Proteomes" id="UP000228562"/>
    </source>
</evidence>
<keyword evidence="3" id="KW-1185">Reference proteome</keyword>
<accession>A0A291LH48</accession>
<feature type="region of interest" description="Disordered" evidence="1">
    <location>
        <begin position="30"/>
        <end position="53"/>
    </location>
</feature>
<organism evidence="2 3">
    <name type="scientific">Streptomyces phage Amethyst</name>
    <dbReference type="NCBI Taxonomy" id="2041205"/>
    <lineage>
        <taxon>Viruses</taxon>
        <taxon>Duplodnaviria</taxon>
        <taxon>Heunggongvirae</taxon>
        <taxon>Uroviricota</taxon>
        <taxon>Caudoviricetes</taxon>
        <taxon>Arquatrovirinae</taxon>
        <taxon>Omarvirus</taxon>
        <taxon>Omarvirus amethyst</taxon>
    </lineage>
</organism>
<dbReference type="EMBL" id="MF766044">
    <property type="protein sequence ID" value="ATI18699.1"/>
    <property type="molecule type" value="Genomic_DNA"/>
</dbReference>
<dbReference type="Proteomes" id="UP000228562">
    <property type="component" value="Segment"/>
</dbReference>
<proteinExistence type="predicted"/>
<evidence type="ECO:0000256" key="1">
    <source>
        <dbReference type="SAM" id="MobiDB-lite"/>
    </source>
</evidence>
<gene>
    <name evidence="2" type="ORF">SEA_AMETHYST_57</name>
</gene>